<evidence type="ECO:0000313" key="4">
    <source>
        <dbReference type="EMBL" id="KAK7462831.1"/>
    </source>
</evidence>
<dbReference type="SMART" id="SM00577">
    <property type="entry name" value="CPDc"/>
    <property type="match status" value="1"/>
</dbReference>
<comment type="subunit">
    <text evidence="1">Component of the TIM23 complex.</text>
</comment>
<feature type="compositionally biased region" description="Basic and acidic residues" evidence="2">
    <location>
        <begin position="208"/>
        <end position="217"/>
    </location>
</feature>
<protein>
    <recommendedName>
        <fullName evidence="1">Mitochondrial import inner membrane translocase subunit TIM50</fullName>
    </recommendedName>
</protein>
<comment type="function">
    <text evidence="1">Essential component of the TIM23 complex, a complex that mediates the translocation of transit peptide-containing proteins across the mitochondrial inner membrane.</text>
</comment>
<reference evidence="4 5" key="1">
    <citation type="submission" date="2024-01" db="EMBL/GenBank/DDBJ databases">
        <title>A draft genome for the cacao thread blight pathogen Marasmiellus scandens.</title>
        <authorList>
            <person name="Baruah I.K."/>
            <person name="Leung J."/>
            <person name="Bukari Y."/>
            <person name="Amoako-Attah I."/>
            <person name="Meinhardt L.W."/>
            <person name="Bailey B.A."/>
            <person name="Cohen S.P."/>
        </authorList>
    </citation>
    <scope>NUCLEOTIDE SEQUENCE [LARGE SCALE GENOMIC DNA]</scope>
    <source>
        <strain evidence="4 5">GH-19</strain>
    </source>
</reference>
<dbReference type="InterPro" id="IPR023214">
    <property type="entry name" value="HAD_sf"/>
</dbReference>
<comment type="caution">
    <text evidence="4">The sequence shown here is derived from an EMBL/GenBank/DDBJ whole genome shotgun (WGS) entry which is preliminary data.</text>
</comment>
<dbReference type="InterPro" id="IPR036412">
    <property type="entry name" value="HAD-like_sf"/>
</dbReference>
<dbReference type="InterPro" id="IPR004274">
    <property type="entry name" value="FCP1_dom"/>
</dbReference>
<accession>A0ABR1JKR5</accession>
<comment type="similarity">
    <text evidence="1">Belongs to the TIM50 family.</text>
</comment>
<dbReference type="EMBL" id="JBANRG010000010">
    <property type="protein sequence ID" value="KAK7462831.1"/>
    <property type="molecule type" value="Genomic_DNA"/>
</dbReference>
<organism evidence="4 5">
    <name type="scientific">Marasmiellus scandens</name>
    <dbReference type="NCBI Taxonomy" id="2682957"/>
    <lineage>
        <taxon>Eukaryota</taxon>
        <taxon>Fungi</taxon>
        <taxon>Dikarya</taxon>
        <taxon>Basidiomycota</taxon>
        <taxon>Agaricomycotina</taxon>
        <taxon>Agaricomycetes</taxon>
        <taxon>Agaricomycetidae</taxon>
        <taxon>Agaricales</taxon>
        <taxon>Marasmiineae</taxon>
        <taxon>Omphalotaceae</taxon>
        <taxon>Marasmiellus</taxon>
    </lineage>
</organism>
<gene>
    <name evidence="4" type="ORF">VKT23_007408</name>
</gene>
<dbReference type="SUPFAM" id="SSF56784">
    <property type="entry name" value="HAD-like"/>
    <property type="match status" value="1"/>
</dbReference>
<dbReference type="Gene3D" id="3.40.50.1000">
    <property type="entry name" value="HAD superfamily/HAD-like"/>
    <property type="match status" value="1"/>
</dbReference>
<feature type="region of interest" description="Disordered" evidence="2">
    <location>
        <begin position="204"/>
        <end position="261"/>
    </location>
</feature>
<comment type="subcellular location">
    <subcellularLocation>
        <location evidence="1">Mitochondrion inner membrane</location>
        <topology evidence="1">Single-pass membrane protein</topology>
    </subcellularLocation>
</comment>
<feature type="domain" description="FCP1 homology" evidence="3">
    <location>
        <begin position="36"/>
        <end position="207"/>
    </location>
</feature>
<dbReference type="InterPro" id="IPR050365">
    <property type="entry name" value="TIM50"/>
</dbReference>
<evidence type="ECO:0000259" key="3">
    <source>
        <dbReference type="PROSITE" id="PS50969"/>
    </source>
</evidence>
<dbReference type="Pfam" id="PF03031">
    <property type="entry name" value="NIF"/>
    <property type="match status" value="1"/>
</dbReference>
<sequence length="379" mass="43073">MFRSRPLVFSPSLKQMSSVLSPAYIEASTKPSSLSSNAPRKLLVLDLNGSLLLRTKRVKKHAKDGPTLRTVHPRPYMQSFREYIFHARVKEWLDTLVWSSAQPHSVKDMVDRCFGGKKTDFKAIWARDTFGLDTDQYHQKSQTTKDLEKIWNAFPSHSAYTTCLVDDSPRKARLQPWNHLCIEEYDARLRTRDLEIWQRLHSTAGESKNAKKKEEKKERRRRQRNDAEVDPVNSSLDTHESQPAAPLPPSHEKTADADPDSAGYDKTLLAIIGILNEIKSQTNIAAWIRAGGLGRVKSMLQASPRLPRPVLDTQDSKTLCEDQNEKEVKDSDEIEENKVAKLLETHDKWFEHPDIVDAWAQKGKVALGELGIDVVPGVH</sequence>
<keyword evidence="5" id="KW-1185">Reference proteome</keyword>
<dbReference type="Proteomes" id="UP001498398">
    <property type="component" value="Unassembled WGS sequence"/>
</dbReference>
<name>A0ABR1JKR5_9AGAR</name>
<evidence type="ECO:0000313" key="5">
    <source>
        <dbReference type="Proteomes" id="UP001498398"/>
    </source>
</evidence>
<evidence type="ECO:0000256" key="1">
    <source>
        <dbReference type="RuleBase" id="RU365079"/>
    </source>
</evidence>
<proteinExistence type="inferred from homology"/>
<keyword evidence="1" id="KW-0496">Mitochondrion</keyword>
<evidence type="ECO:0000256" key="2">
    <source>
        <dbReference type="SAM" id="MobiDB-lite"/>
    </source>
</evidence>
<dbReference type="PROSITE" id="PS50969">
    <property type="entry name" value="FCP1"/>
    <property type="match status" value="1"/>
</dbReference>
<keyword evidence="1" id="KW-0811">Translocation</keyword>
<dbReference type="PANTHER" id="PTHR12210">
    <property type="entry name" value="DULLARD PROTEIN PHOSPHATASE"/>
    <property type="match status" value="1"/>
</dbReference>
<keyword evidence="1" id="KW-0809">Transit peptide</keyword>
<keyword evidence="1" id="KW-0813">Transport</keyword>
<keyword evidence="1" id="KW-0653">Protein transport</keyword>